<proteinExistence type="predicted"/>
<dbReference type="InterPro" id="IPR053211">
    <property type="entry name" value="DNA_repair-toleration"/>
</dbReference>
<sequence length="352" mass="38952">MENLKKNSVTVIVNHIFFIIFVINSISCPLRVVESCDPIDEEALLHFKRGVNYDFPPFRKLDTWVPNTDCCVEWQGVSCDPANGRVVQVYLFSFRDEGGVDRNFGVEGNLTKIQRIVLENNKITGKLPPTIGYLTALYDILLSNNRFFGRIPPSFDNLRLNSLQLSNNHLVGPLPPQLANTTFFNSDSNLDLSYNPLGLKNIPDWLFHYYELKNINLAGAGIKGELPQSMSSSGSIVHLDLSSPLDEDIGKKPTIAYIQSMKLSNNPLGGTIPKSLGKLIELEVLEMSGNNISGSIPKKVLNLEKLQVLDVSNNQLSGRIPPHNTSFLASAFSGNPGLCGAPLPPCKRRLYL</sequence>
<dbReference type="InterPro" id="IPR013210">
    <property type="entry name" value="LRR_N_plant-typ"/>
</dbReference>
<protein>
    <recommendedName>
        <fullName evidence="8">Leucine-rich repeat-containing N-terminal plant-type domain-containing protein</fullName>
    </recommendedName>
</protein>
<keyword evidence="7" id="KW-1133">Transmembrane helix</keyword>
<evidence type="ECO:0000256" key="7">
    <source>
        <dbReference type="SAM" id="Phobius"/>
    </source>
</evidence>
<keyword evidence="5 7" id="KW-0472">Membrane</keyword>
<keyword evidence="4" id="KW-0677">Repeat</keyword>
<evidence type="ECO:0000256" key="2">
    <source>
        <dbReference type="ARBA" id="ARBA00022614"/>
    </source>
</evidence>
<keyword evidence="7" id="KW-0812">Transmembrane</keyword>
<keyword evidence="10" id="KW-1185">Reference proteome</keyword>
<dbReference type="EnsemblPlants" id="AUR62044398-RA">
    <property type="protein sequence ID" value="AUR62044398-RA:cds"/>
    <property type="gene ID" value="AUR62044398"/>
</dbReference>
<dbReference type="Gene3D" id="3.80.10.10">
    <property type="entry name" value="Ribonuclease Inhibitor"/>
    <property type="match status" value="3"/>
</dbReference>
<evidence type="ECO:0000313" key="9">
    <source>
        <dbReference type="EnsemblPlants" id="AUR62044398-RA:cds"/>
    </source>
</evidence>
<dbReference type="FunFam" id="3.80.10.10:FF:000041">
    <property type="entry name" value="LRR receptor-like serine/threonine-protein kinase ERECTA"/>
    <property type="match status" value="1"/>
</dbReference>
<evidence type="ECO:0000256" key="6">
    <source>
        <dbReference type="ARBA" id="ARBA00023180"/>
    </source>
</evidence>
<dbReference type="Pfam" id="PF08263">
    <property type="entry name" value="LRRNT_2"/>
    <property type="match status" value="1"/>
</dbReference>
<organism evidence="9 10">
    <name type="scientific">Chenopodium quinoa</name>
    <name type="common">Quinoa</name>
    <dbReference type="NCBI Taxonomy" id="63459"/>
    <lineage>
        <taxon>Eukaryota</taxon>
        <taxon>Viridiplantae</taxon>
        <taxon>Streptophyta</taxon>
        <taxon>Embryophyta</taxon>
        <taxon>Tracheophyta</taxon>
        <taxon>Spermatophyta</taxon>
        <taxon>Magnoliopsida</taxon>
        <taxon>eudicotyledons</taxon>
        <taxon>Gunneridae</taxon>
        <taxon>Pentapetalae</taxon>
        <taxon>Caryophyllales</taxon>
        <taxon>Chenopodiaceae</taxon>
        <taxon>Chenopodioideae</taxon>
        <taxon>Atripliceae</taxon>
        <taxon>Chenopodium</taxon>
    </lineage>
</organism>
<name>A0A803NE51_CHEQI</name>
<dbReference type="InterPro" id="IPR001611">
    <property type="entry name" value="Leu-rich_rpt"/>
</dbReference>
<dbReference type="PANTHER" id="PTHR48060">
    <property type="entry name" value="DNA DAMAGE-REPAIR/TOLERATION PROTEIN DRT100"/>
    <property type="match status" value="1"/>
</dbReference>
<dbReference type="Proteomes" id="UP000596660">
    <property type="component" value="Unplaced"/>
</dbReference>
<comment type="subcellular location">
    <subcellularLocation>
        <location evidence="1">Membrane</location>
    </subcellularLocation>
</comment>
<evidence type="ECO:0000256" key="5">
    <source>
        <dbReference type="ARBA" id="ARBA00023136"/>
    </source>
</evidence>
<evidence type="ECO:0000256" key="4">
    <source>
        <dbReference type="ARBA" id="ARBA00022737"/>
    </source>
</evidence>
<dbReference type="Gramene" id="AUR62044398-RA">
    <property type="protein sequence ID" value="AUR62044398-RA:cds"/>
    <property type="gene ID" value="AUR62044398"/>
</dbReference>
<keyword evidence="3" id="KW-0732">Signal</keyword>
<evidence type="ECO:0000256" key="3">
    <source>
        <dbReference type="ARBA" id="ARBA00022729"/>
    </source>
</evidence>
<feature type="domain" description="Leucine-rich repeat-containing N-terminal plant-type" evidence="8">
    <location>
        <begin position="40"/>
        <end position="80"/>
    </location>
</feature>
<dbReference type="Pfam" id="PF13855">
    <property type="entry name" value="LRR_8"/>
    <property type="match status" value="1"/>
</dbReference>
<dbReference type="InterPro" id="IPR032675">
    <property type="entry name" value="LRR_dom_sf"/>
</dbReference>
<dbReference type="PANTHER" id="PTHR48060:SF21">
    <property type="entry name" value="L DOMAIN-LIKE PROTEIN"/>
    <property type="match status" value="1"/>
</dbReference>
<evidence type="ECO:0000256" key="1">
    <source>
        <dbReference type="ARBA" id="ARBA00004370"/>
    </source>
</evidence>
<dbReference type="AlphaFoldDB" id="A0A803NE51"/>
<dbReference type="Pfam" id="PF00560">
    <property type="entry name" value="LRR_1"/>
    <property type="match status" value="3"/>
</dbReference>
<reference evidence="9" key="2">
    <citation type="submission" date="2021-03" db="UniProtKB">
        <authorList>
            <consortium name="EnsemblPlants"/>
        </authorList>
    </citation>
    <scope>IDENTIFICATION</scope>
</reference>
<keyword evidence="6" id="KW-0325">Glycoprotein</keyword>
<evidence type="ECO:0000313" key="10">
    <source>
        <dbReference type="Proteomes" id="UP000596660"/>
    </source>
</evidence>
<keyword evidence="2" id="KW-0433">Leucine-rich repeat</keyword>
<reference evidence="9" key="1">
    <citation type="journal article" date="2017" name="Nature">
        <title>The genome of Chenopodium quinoa.</title>
        <authorList>
            <person name="Jarvis D.E."/>
            <person name="Ho Y.S."/>
            <person name="Lightfoot D.J."/>
            <person name="Schmoeckel S.M."/>
            <person name="Li B."/>
            <person name="Borm T.J.A."/>
            <person name="Ohyanagi H."/>
            <person name="Mineta K."/>
            <person name="Michell C.T."/>
            <person name="Saber N."/>
            <person name="Kharbatia N.M."/>
            <person name="Rupper R.R."/>
            <person name="Sharp A.R."/>
            <person name="Dally N."/>
            <person name="Boughton B.A."/>
            <person name="Woo Y.H."/>
            <person name="Gao G."/>
            <person name="Schijlen E.G.W.M."/>
            <person name="Guo X."/>
            <person name="Momin A.A."/>
            <person name="Negrao S."/>
            <person name="Al-Babili S."/>
            <person name="Gehring C."/>
            <person name="Roessner U."/>
            <person name="Jung C."/>
            <person name="Murphy K."/>
            <person name="Arold S.T."/>
            <person name="Gojobori T."/>
            <person name="van der Linden C.G."/>
            <person name="van Loo E.N."/>
            <person name="Jellen E.N."/>
            <person name="Maughan P.J."/>
            <person name="Tester M."/>
        </authorList>
    </citation>
    <scope>NUCLEOTIDE SEQUENCE [LARGE SCALE GENOMIC DNA]</scope>
    <source>
        <strain evidence="9">cv. PI 614886</strain>
    </source>
</reference>
<feature type="transmembrane region" description="Helical" evidence="7">
    <location>
        <begin position="7"/>
        <end position="26"/>
    </location>
</feature>
<dbReference type="SUPFAM" id="SSF52058">
    <property type="entry name" value="L domain-like"/>
    <property type="match status" value="1"/>
</dbReference>
<evidence type="ECO:0000259" key="8">
    <source>
        <dbReference type="Pfam" id="PF08263"/>
    </source>
</evidence>
<dbReference type="GO" id="GO:0016020">
    <property type="term" value="C:membrane"/>
    <property type="evidence" value="ECO:0007669"/>
    <property type="project" value="UniProtKB-SubCell"/>
</dbReference>
<accession>A0A803NE51</accession>